<evidence type="ECO:0000313" key="2">
    <source>
        <dbReference type="EMBL" id="EGT44408.1"/>
    </source>
</evidence>
<evidence type="ECO:0000313" key="3">
    <source>
        <dbReference type="Proteomes" id="UP000008068"/>
    </source>
</evidence>
<keyword evidence="3" id="KW-1185">Reference proteome</keyword>
<dbReference type="HOGENOM" id="CLU_1807899_0_0_1"/>
<dbReference type="InParanoid" id="G0MV14"/>
<evidence type="ECO:0000256" key="1">
    <source>
        <dbReference type="SAM" id="MobiDB-lite"/>
    </source>
</evidence>
<reference evidence="3" key="1">
    <citation type="submission" date="2011-07" db="EMBL/GenBank/DDBJ databases">
        <authorList>
            <consortium name="Caenorhabditis brenneri Sequencing and Analysis Consortium"/>
            <person name="Wilson R.K."/>
        </authorList>
    </citation>
    <scope>NUCLEOTIDE SEQUENCE [LARGE SCALE GENOMIC DNA]</scope>
    <source>
        <strain evidence="3">PB2801</strain>
    </source>
</reference>
<accession>G0MV14</accession>
<feature type="region of interest" description="Disordered" evidence="1">
    <location>
        <begin position="124"/>
        <end position="143"/>
    </location>
</feature>
<sequence length="143" mass="16888">MLAIIINRNKRSYRSYRVTLGDRKIDVAYRSATESAIQYCQRQQIRNVTDHAPWIERIKGLNNYLSEDIKRRGWIRRPMPDGIRQVSNRANFRAVNEFVSNLRTFQYNISRVIQPAVNEEVIEDGPDQDVDDHNPEEQVQQEN</sequence>
<dbReference type="Proteomes" id="UP000008068">
    <property type="component" value="Unassembled WGS sequence"/>
</dbReference>
<name>G0MV14_CAEBE</name>
<protein>
    <submittedName>
        <fullName evidence="2">Uncharacterized protein</fullName>
    </submittedName>
</protein>
<gene>
    <name evidence="2" type="ORF">CAEBREN_05170</name>
</gene>
<dbReference type="EMBL" id="GL379813">
    <property type="protein sequence ID" value="EGT44408.1"/>
    <property type="molecule type" value="Genomic_DNA"/>
</dbReference>
<proteinExistence type="predicted"/>
<dbReference type="AlphaFoldDB" id="G0MV14"/>
<organism evidence="3">
    <name type="scientific">Caenorhabditis brenneri</name>
    <name type="common">Nematode worm</name>
    <dbReference type="NCBI Taxonomy" id="135651"/>
    <lineage>
        <taxon>Eukaryota</taxon>
        <taxon>Metazoa</taxon>
        <taxon>Ecdysozoa</taxon>
        <taxon>Nematoda</taxon>
        <taxon>Chromadorea</taxon>
        <taxon>Rhabditida</taxon>
        <taxon>Rhabditina</taxon>
        <taxon>Rhabditomorpha</taxon>
        <taxon>Rhabditoidea</taxon>
        <taxon>Rhabditidae</taxon>
        <taxon>Peloderinae</taxon>
        <taxon>Caenorhabditis</taxon>
    </lineage>
</organism>